<comment type="caution">
    <text evidence="1">The sequence shown here is derived from an EMBL/GenBank/DDBJ whole genome shotgun (WGS) entry which is preliminary data.</text>
</comment>
<gene>
    <name evidence="1" type="ORF">PAPYR_10619</name>
</gene>
<dbReference type="EMBL" id="JAPMOS010000144">
    <property type="protein sequence ID" value="KAJ4454605.1"/>
    <property type="molecule type" value="Genomic_DNA"/>
</dbReference>
<evidence type="ECO:0000313" key="1">
    <source>
        <dbReference type="EMBL" id="KAJ4454605.1"/>
    </source>
</evidence>
<accession>A0ABQ8UCP7</accession>
<organism evidence="1 2">
    <name type="scientific">Paratrimastix pyriformis</name>
    <dbReference type="NCBI Taxonomy" id="342808"/>
    <lineage>
        <taxon>Eukaryota</taxon>
        <taxon>Metamonada</taxon>
        <taxon>Preaxostyla</taxon>
        <taxon>Paratrimastigidae</taxon>
        <taxon>Paratrimastix</taxon>
    </lineage>
</organism>
<keyword evidence="2" id="KW-1185">Reference proteome</keyword>
<dbReference type="Proteomes" id="UP001141327">
    <property type="component" value="Unassembled WGS sequence"/>
</dbReference>
<evidence type="ECO:0000313" key="2">
    <source>
        <dbReference type="Proteomes" id="UP001141327"/>
    </source>
</evidence>
<protein>
    <submittedName>
        <fullName evidence="1">Uncharacterized protein</fullName>
    </submittedName>
</protein>
<name>A0ABQ8UCP7_9EUKA</name>
<sequence length="440" mass="49683">MAHSFFTHPDILFSKIVFLVRWWPTHPQMEDAAVGGTTLSHTLILQTFILQYGLLHLKMAKAPLLLCLEFLVASLKVVSVWIPPQDYFVRFTAIIARMEKTIQAEPPEAIFHSILDDFEKFAFQLLNKAQPQTREAEATLNVVSFSPALGLVAPRRVWWLLGGFWRFLGGFWRFSVSLQLAWLFSGIEGGPFVDAEKHSVTLGEIIETIPAKATVAKALVNARLDFDRLMGKPVALIQLLKMIGPFSRQNQPMLKPRLRPLWVFSEIAQNDHRPEFDRLGGRFLRECDQVVSWVSSRVRSHTPGGEPTERLARTSSRLADLLPAVALLQQCAFIGALNRSFLHMLAHCLQSVCLLAKAIGIVGVLPDEFRALVTTFSQTSSGLLEKNINETDVTKREMEALPNVRYHMEQLLRVLNQIGQKHKVWGYIHTCICIHIIPPG</sequence>
<reference evidence="1" key="1">
    <citation type="journal article" date="2022" name="bioRxiv">
        <title>Genomics of Preaxostyla Flagellates Illuminates Evolutionary Transitions and the Path Towards Mitochondrial Loss.</title>
        <authorList>
            <person name="Novak L.V.F."/>
            <person name="Treitli S.C."/>
            <person name="Pyrih J."/>
            <person name="Halakuc P."/>
            <person name="Pipaliya S.V."/>
            <person name="Vacek V."/>
            <person name="Brzon O."/>
            <person name="Soukal P."/>
            <person name="Eme L."/>
            <person name="Dacks J.B."/>
            <person name="Karnkowska A."/>
            <person name="Elias M."/>
            <person name="Hampl V."/>
        </authorList>
    </citation>
    <scope>NUCLEOTIDE SEQUENCE</scope>
    <source>
        <strain evidence="1">RCP-MX</strain>
    </source>
</reference>
<proteinExistence type="predicted"/>